<dbReference type="GO" id="GO:0000160">
    <property type="term" value="P:phosphorelay signal transduction system"/>
    <property type="evidence" value="ECO:0007669"/>
    <property type="project" value="InterPro"/>
</dbReference>
<dbReference type="SUPFAM" id="SSF52172">
    <property type="entry name" value="CheY-like"/>
    <property type="match status" value="1"/>
</dbReference>
<sequence>MNDDLVRILAVDDHEMIVLGYKYTLEATEFDDFKVVVNTAASYEKGKAEIESSSKRLPYDIILLDISMFPESAKENRSGEDLGLLAKQISPTSKIVFLSSFSDSYRINNILKVINPDGYMVKSEVDEKTLQDMVKTVLAKPPYYTAAALQAIRRKMANEDQIDERDKKILYQLSIGTKTKDISSIVAAASTTVENRKRQLKVIFGVENGNDFALIEEARKRGFI</sequence>
<feature type="domain" description="Response regulatory" evidence="2">
    <location>
        <begin position="7"/>
        <end position="137"/>
    </location>
</feature>
<dbReference type="EMBL" id="FQYU01000002">
    <property type="protein sequence ID" value="SHI93566.1"/>
    <property type="molecule type" value="Genomic_DNA"/>
</dbReference>
<dbReference type="Gene3D" id="3.40.50.2300">
    <property type="match status" value="1"/>
</dbReference>
<evidence type="ECO:0000313" key="4">
    <source>
        <dbReference type="Proteomes" id="UP000184543"/>
    </source>
</evidence>
<feature type="modified residue" description="4-aspartylphosphate" evidence="1">
    <location>
        <position position="65"/>
    </location>
</feature>
<dbReference type="Proteomes" id="UP000184543">
    <property type="component" value="Unassembled WGS sequence"/>
</dbReference>
<evidence type="ECO:0000259" key="2">
    <source>
        <dbReference type="PROSITE" id="PS50110"/>
    </source>
</evidence>
<dbReference type="GO" id="GO:0003677">
    <property type="term" value="F:DNA binding"/>
    <property type="evidence" value="ECO:0007669"/>
    <property type="project" value="UniProtKB-KW"/>
</dbReference>
<dbReference type="STRING" id="192903.SAMN04488513_102321"/>
<accession>A0A1M6F7D3</accession>
<dbReference type="InterPro" id="IPR001789">
    <property type="entry name" value="Sig_transdc_resp-reg_receiver"/>
</dbReference>
<evidence type="ECO:0000256" key="1">
    <source>
        <dbReference type="PROSITE-ProRule" id="PRU00169"/>
    </source>
</evidence>
<keyword evidence="4" id="KW-1185">Reference proteome</keyword>
<organism evidence="3 4">
    <name type="scientific">Pseudozobellia thermophila</name>
    <dbReference type="NCBI Taxonomy" id="192903"/>
    <lineage>
        <taxon>Bacteria</taxon>
        <taxon>Pseudomonadati</taxon>
        <taxon>Bacteroidota</taxon>
        <taxon>Flavobacteriia</taxon>
        <taxon>Flavobacteriales</taxon>
        <taxon>Flavobacteriaceae</taxon>
        <taxon>Pseudozobellia</taxon>
    </lineage>
</organism>
<keyword evidence="1" id="KW-0597">Phosphoprotein</keyword>
<dbReference type="AlphaFoldDB" id="A0A1M6F7D3"/>
<protein>
    <submittedName>
        <fullName evidence="3">DNA-binding response regulator, NarL/FixJ family, contains REC and HTH domains</fullName>
    </submittedName>
</protein>
<dbReference type="InterPro" id="IPR011006">
    <property type="entry name" value="CheY-like_superfamily"/>
</dbReference>
<proteinExistence type="predicted"/>
<gene>
    <name evidence="3" type="ORF">SAMN04488513_102321</name>
</gene>
<evidence type="ECO:0000313" key="3">
    <source>
        <dbReference type="EMBL" id="SHI93566.1"/>
    </source>
</evidence>
<name>A0A1M6F7D3_9FLAO</name>
<dbReference type="OrthoDB" id="651456at2"/>
<reference evidence="4" key="1">
    <citation type="submission" date="2016-11" db="EMBL/GenBank/DDBJ databases">
        <authorList>
            <person name="Varghese N."/>
            <person name="Submissions S."/>
        </authorList>
    </citation>
    <scope>NUCLEOTIDE SEQUENCE [LARGE SCALE GENOMIC DNA]</scope>
    <source>
        <strain evidence="4">DSM 19858</strain>
    </source>
</reference>
<dbReference type="SMART" id="SM00448">
    <property type="entry name" value="REC"/>
    <property type="match status" value="1"/>
</dbReference>
<dbReference type="PROSITE" id="PS50110">
    <property type="entry name" value="RESPONSE_REGULATORY"/>
    <property type="match status" value="1"/>
</dbReference>
<dbReference type="RefSeq" id="WP_072990781.1">
    <property type="nucleotide sequence ID" value="NZ_FQYU01000002.1"/>
</dbReference>
<keyword evidence="3" id="KW-0238">DNA-binding</keyword>